<dbReference type="Pfam" id="PF04437">
    <property type="entry name" value="RINT1_TIP1"/>
    <property type="match status" value="1"/>
</dbReference>
<evidence type="ECO:0000313" key="3">
    <source>
        <dbReference type="Proteomes" id="UP000696280"/>
    </source>
</evidence>
<organism evidence="2 3">
    <name type="scientific">Hymenoscyphus fraxineus</name>
    <dbReference type="NCBI Taxonomy" id="746836"/>
    <lineage>
        <taxon>Eukaryota</taxon>
        <taxon>Fungi</taxon>
        <taxon>Dikarya</taxon>
        <taxon>Ascomycota</taxon>
        <taxon>Pezizomycotina</taxon>
        <taxon>Leotiomycetes</taxon>
        <taxon>Helotiales</taxon>
        <taxon>Helotiaceae</taxon>
        <taxon>Hymenoscyphus</taxon>
    </lineage>
</organism>
<comment type="caution">
    <text evidence="2">The sequence shown here is derived from an EMBL/GenBank/DDBJ whole genome shotgun (WGS) entry which is preliminary data.</text>
</comment>
<keyword evidence="1" id="KW-0175">Coiled coil</keyword>
<dbReference type="AlphaFoldDB" id="A0A9N9PFV7"/>
<dbReference type="Gene3D" id="1.20.58.670">
    <property type="entry name" value="Dsl1p vesicle tethering complex, Tip20p subunit, domain D"/>
    <property type="match status" value="1"/>
</dbReference>
<dbReference type="GO" id="GO:0060628">
    <property type="term" value="P:regulation of ER to Golgi vesicle-mediated transport"/>
    <property type="evidence" value="ECO:0007669"/>
    <property type="project" value="TreeGrafter"/>
</dbReference>
<dbReference type="Proteomes" id="UP000696280">
    <property type="component" value="Unassembled WGS sequence"/>
</dbReference>
<reference evidence="2" key="1">
    <citation type="submission" date="2021-07" db="EMBL/GenBank/DDBJ databases">
        <authorList>
            <person name="Durling M."/>
        </authorList>
    </citation>
    <scope>NUCLEOTIDE SEQUENCE</scope>
</reference>
<dbReference type="OrthoDB" id="2189254at2759"/>
<dbReference type="Gene3D" id="1.20.58.1420">
    <property type="entry name" value="Dsl1p vesicle tethering complex, Tip20p subunit, domain B"/>
    <property type="match status" value="1"/>
</dbReference>
<dbReference type="PANTHER" id="PTHR13520:SF0">
    <property type="entry name" value="RAD50-INTERACTING PROTEIN 1"/>
    <property type="match status" value="1"/>
</dbReference>
<name>A0A9N9PFV7_9HELO</name>
<keyword evidence="3" id="KW-1185">Reference proteome</keyword>
<evidence type="ECO:0000313" key="2">
    <source>
        <dbReference type="EMBL" id="CAG8950914.1"/>
    </source>
</evidence>
<evidence type="ECO:0000256" key="1">
    <source>
        <dbReference type="SAM" id="Coils"/>
    </source>
</evidence>
<dbReference type="GO" id="GO:0006888">
    <property type="term" value="P:endoplasmic reticulum to Golgi vesicle-mediated transport"/>
    <property type="evidence" value="ECO:0007669"/>
    <property type="project" value="InterPro"/>
</dbReference>
<dbReference type="PANTHER" id="PTHR13520">
    <property type="entry name" value="RAD50-INTERACTING PROTEIN 1 RINT-1"/>
    <property type="match status" value="1"/>
</dbReference>
<feature type="coiled-coil region" evidence="1">
    <location>
        <begin position="60"/>
        <end position="87"/>
    </location>
</feature>
<dbReference type="InterPro" id="IPR007528">
    <property type="entry name" value="RINT1_Tip20"/>
</dbReference>
<evidence type="ECO:0008006" key="4">
    <source>
        <dbReference type="Google" id="ProtNLM"/>
    </source>
</evidence>
<gene>
    <name evidence="2" type="ORF">HYFRA_00003131</name>
</gene>
<accession>A0A9N9PFV7</accession>
<proteinExistence type="predicted"/>
<dbReference type="GO" id="GO:0070939">
    <property type="term" value="C:Dsl1/NZR complex"/>
    <property type="evidence" value="ECO:0007669"/>
    <property type="project" value="InterPro"/>
</dbReference>
<protein>
    <recommendedName>
        <fullName evidence="4">RAD50-interacting protein 1</fullName>
    </recommendedName>
</protein>
<dbReference type="GO" id="GO:0006890">
    <property type="term" value="P:retrograde vesicle-mediated transport, Golgi to endoplasmic reticulum"/>
    <property type="evidence" value="ECO:0007669"/>
    <property type="project" value="InterPro"/>
</dbReference>
<sequence>MATLGGATPIRVSSPYRGPVAVLVDPEDDVPNVEMSVRLDDYLNDKIQTRADFASLPELLVKVEQQTKHLQEQLQDARSKLDASKQASADYTSKMLEQTKQFKIQQKSVQKRLKIVTNSDSPEEATKLLKGPMEKLRRVELAAAYVQLLKDVDDLINDARSHLPAEPKEALKSYVQLKELSISLIQLQEEAEGAAVHLVGYVQKAVEGLWAEMQKIMTDEFEAILKKAEWPDIQRAPTREWSDCFEKLLDLQAPEILTAREPLILLPMSVLAKNFRLQFKYHFFSDKPTNATHRLGEFFFEWFIGTIAKWQDYLRETLSPILAAHFRGSILAGNSLYVDPVAAFITALLPVMKEKIDLLLTDIINDPQLLSRFIPQLMKFDEALRTRFNYDAGNPELGWKGLTWDVLSQWFNPWLSAEKEFALARYREIIRSPDNGQIDFDSSSPGKTKHTHGSTKVMDLLQTVTYQYQPLRRFSHKVKFLIDIQAEILDQYYGLLNDSLEAYMSATTTVGRTLHGISREEQAKLEGVGGLESLCKVYGSADFVTAMLKEWSNDEFFVDLWDQLQNRAKVTEVDANLVGEMTYGEVKDCTSNAVGSEEEGSVFDVTINNFERLQKKSESLLIEAVKYSFQTSFRQYFSKPQWTTVGADSAPTPSVLAITPELDQPLRVLKENMTFLYKTLSYPPFRRIWRSSFDYLQDLLFQEVLVKQDFSSLGSARFVQDILAIQSVVQSCIDSTSRSASVLGMEKLKEGAALLSLPVEAEEEHISLKVAYQEIFSDAEGAEKMLKKLGLERLSNFEARRILQHRVEASL</sequence>
<dbReference type="InterPro" id="IPR042044">
    <property type="entry name" value="EXOC6PINT-1/Sec15/Tip20_C_dom2"/>
</dbReference>
<dbReference type="PROSITE" id="PS51386">
    <property type="entry name" value="RINT1_TIP20"/>
    <property type="match status" value="1"/>
</dbReference>
<dbReference type="EMBL" id="CAJVRL010000038">
    <property type="protein sequence ID" value="CAG8950914.1"/>
    <property type="molecule type" value="Genomic_DNA"/>
</dbReference>
<dbReference type="InterPro" id="IPR042042">
    <property type="entry name" value="Tip20p_domB"/>
</dbReference>